<dbReference type="GO" id="GO:0016020">
    <property type="term" value="C:membrane"/>
    <property type="evidence" value="ECO:0007669"/>
    <property type="project" value="UniProtKB-SubCell"/>
</dbReference>
<dbReference type="Proteomes" id="UP000664203">
    <property type="component" value="Unassembled WGS sequence"/>
</dbReference>
<keyword evidence="9" id="KW-1185">Reference proteome</keyword>
<evidence type="ECO:0000256" key="7">
    <source>
        <dbReference type="SAM" id="Phobius"/>
    </source>
</evidence>
<dbReference type="Pfam" id="PF13641">
    <property type="entry name" value="Glyco_tranf_2_3"/>
    <property type="match status" value="1"/>
</dbReference>
<reference evidence="8" key="1">
    <citation type="submission" date="2021-03" db="EMBL/GenBank/DDBJ databases">
        <authorList>
            <person name="Tagirdzhanova G."/>
        </authorList>
    </citation>
    <scope>NUCLEOTIDE SEQUENCE</scope>
</reference>
<dbReference type="PANTHER" id="PTHR43867">
    <property type="entry name" value="CELLULOSE SYNTHASE CATALYTIC SUBUNIT A [UDP-FORMING]"/>
    <property type="match status" value="1"/>
</dbReference>
<dbReference type="OrthoDB" id="72851at2759"/>
<sequence>MSKIQRGPYTIEESPAVAFPLEIHPWRFKTSIVVAWSSWILYIVLQYRFASLILGTAPRFIWQLWIVLPAELVLTFQDAVTALNIVVALFSVKDTGPRPSYRLTGIRGPSIDVLVTCCGEPVDVILNTVAAAASQDYPPQQLRVFLLDDGHDQGLRQAVTMLNTCLADRKKPQVIYLSRRTEAGAKSFFKAGNLRYGISESHRQGSSELLAGLDADMIPGSDWLRGMVPHLLLDDKLALACPPQRYYNLPASDPLGQQADFDMYFTVQEVLNDRLGAAMCTGSGYVVRRDALDEIGGWPLAETGEDFMCSALLSNAGWKIAFVREILQSGLAPENIRATVKQRMRWIDACMEVCQYFEYYLPGSAVTSQMTSSQRTVNMLYALRDYSPLMTSLALILLPIALLPTHPDQLAVISSEHRSNLFWLKLSFVTMFLFHKINLLIMYKHIGLSKVANFQSHEVWLAPPSMRTSSFAVCGAITSPANERSRRRRKRLPYRLLGWDMLMYTIYAIYASIPILVRLIAYNHNNNNNGAAQSFFLFPGALIKLLGCVWKVLVPVRYMMWPPTVPDRNELVEEDEMGVKRPRKGWEKDVVGNGIWWTSLSVCEIGVIWLCV</sequence>
<keyword evidence="3" id="KW-0808">Transferase</keyword>
<evidence type="ECO:0000256" key="3">
    <source>
        <dbReference type="ARBA" id="ARBA00022679"/>
    </source>
</evidence>
<dbReference type="AlphaFoldDB" id="A0A8H3J987"/>
<evidence type="ECO:0000313" key="8">
    <source>
        <dbReference type="EMBL" id="CAF9942999.1"/>
    </source>
</evidence>
<evidence type="ECO:0000256" key="6">
    <source>
        <dbReference type="ARBA" id="ARBA00023136"/>
    </source>
</evidence>
<feature type="transmembrane region" description="Helical" evidence="7">
    <location>
        <begin position="533"/>
        <end position="553"/>
    </location>
</feature>
<evidence type="ECO:0000313" key="9">
    <source>
        <dbReference type="Proteomes" id="UP000664203"/>
    </source>
</evidence>
<dbReference type="InterPro" id="IPR050321">
    <property type="entry name" value="Glycosyltr_2/OpgH_subfam"/>
</dbReference>
<keyword evidence="2" id="KW-0328">Glycosyltransferase</keyword>
<dbReference type="CDD" id="cd06421">
    <property type="entry name" value="CESA_CelA_like"/>
    <property type="match status" value="1"/>
</dbReference>
<organism evidence="8 9">
    <name type="scientific">Alectoria fallacina</name>
    <dbReference type="NCBI Taxonomy" id="1903189"/>
    <lineage>
        <taxon>Eukaryota</taxon>
        <taxon>Fungi</taxon>
        <taxon>Dikarya</taxon>
        <taxon>Ascomycota</taxon>
        <taxon>Pezizomycotina</taxon>
        <taxon>Lecanoromycetes</taxon>
        <taxon>OSLEUM clade</taxon>
        <taxon>Lecanoromycetidae</taxon>
        <taxon>Lecanorales</taxon>
        <taxon>Lecanorineae</taxon>
        <taxon>Parmeliaceae</taxon>
        <taxon>Alectoria</taxon>
    </lineage>
</organism>
<evidence type="ECO:0000256" key="1">
    <source>
        <dbReference type="ARBA" id="ARBA00004141"/>
    </source>
</evidence>
<feature type="transmembrane region" description="Helical" evidence="7">
    <location>
        <begin position="60"/>
        <end position="92"/>
    </location>
</feature>
<protein>
    <recommendedName>
        <fullName evidence="10">Nucleotide-diphospho-sugar transferase</fullName>
    </recommendedName>
</protein>
<dbReference type="SUPFAM" id="SSF53448">
    <property type="entry name" value="Nucleotide-diphospho-sugar transferases"/>
    <property type="match status" value="1"/>
</dbReference>
<dbReference type="GO" id="GO:0016757">
    <property type="term" value="F:glycosyltransferase activity"/>
    <property type="evidence" value="ECO:0007669"/>
    <property type="project" value="UniProtKB-KW"/>
</dbReference>
<dbReference type="PANTHER" id="PTHR43867:SF2">
    <property type="entry name" value="CELLULOSE SYNTHASE CATALYTIC SUBUNIT A [UDP-FORMING]"/>
    <property type="match status" value="1"/>
</dbReference>
<feature type="transmembrane region" description="Helical" evidence="7">
    <location>
        <begin position="383"/>
        <end position="402"/>
    </location>
</feature>
<keyword evidence="4 7" id="KW-0812">Transmembrane</keyword>
<feature type="transmembrane region" description="Helical" evidence="7">
    <location>
        <begin position="422"/>
        <end position="441"/>
    </location>
</feature>
<keyword evidence="6 7" id="KW-0472">Membrane</keyword>
<feature type="transmembrane region" description="Helical" evidence="7">
    <location>
        <begin position="496"/>
        <end position="521"/>
    </location>
</feature>
<accession>A0A8H3J987</accession>
<comment type="subcellular location">
    <subcellularLocation>
        <location evidence="1">Membrane</location>
        <topology evidence="1">Multi-pass membrane protein</topology>
    </subcellularLocation>
</comment>
<keyword evidence="5 7" id="KW-1133">Transmembrane helix</keyword>
<evidence type="ECO:0008006" key="10">
    <source>
        <dbReference type="Google" id="ProtNLM"/>
    </source>
</evidence>
<dbReference type="EMBL" id="CAJPDR010000860">
    <property type="protein sequence ID" value="CAF9942999.1"/>
    <property type="molecule type" value="Genomic_DNA"/>
</dbReference>
<proteinExistence type="predicted"/>
<evidence type="ECO:0000256" key="5">
    <source>
        <dbReference type="ARBA" id="ARBA00022989"/>
    </source>
</evidence>
<feature type="transmembrane region" description="Helical" evidence="7">
    <location>
        <begin position="33"/>
        <end position="54"/>
    </location>
</feature>
<dbReference type="InterPro" id="IPR029044">
    <property type="entry name" value="Nucleotide-diphossugar_trans"/>
</dbReference>
<evidence type="ECO:0000256" key="4">
    <source>
        <dbReference type="ARBA" id="ARBA00022692"/>
    </source>
</evidence>
<evidence type="ECO:0000256" key="2">
    <source>
        <dbReference type="ARBA" id="ARBA00022676"/>
    </source>
</evidence>
<comment type="caution">
    <text evidence="8">The sequence shown here is derived from an EMBL/GenBank/DDBJ whole genome shotgun (WGS) entry which is preliminary data.</text>
</comment>
<name>A0A8H3J987_9LECA</name>
<dbReference type="Gene3D" id="3.90.550.10">
    <property type="entry name" value="Spore Coat Polysaccharide Biosynthesis Protein SpsA, Chain A"/>
    <property type="match status" value="1"/>
</dbReference>
<gene>
    <name evidence="8" type="ORF">ALECFALPRED_010417</name>
</gene>